<dbReference type="EMBL" id="BAAACW010000154">
    <property type="protein sequence ID" value="GAA0370756.1"/>
    <property type="molecule type" value="Genomic_DNA"/>
</dbReference>
<accession>A0ABP3HH75</accession>
<feature type="transmembrane region" description="Helical" evidence="1">
    <location>
        <begin position="57"/>
        <end position="74"/>
    </location>
</feature>
<feature type="transmembrane region" description="Helical" evidence="1">
    <location>
        <begin position="193"/>
        <end position="209"/>
    </location>
</feature>
<evidence type="ECO:0000313" key="2">
    <source>
        <dbReference type="EMBL" id="GAA0370756.1"/>
    </source>
</evidence>
<evidence type="ECO:0000313" key="3">
    <source>
        <dbReference type="Proteomes" id="UP001501166"/>
    </source>
</evidence>
<sequence>MNITHLFQKRKSIYYKRLSKFLKYILNDHFVLALLLLVGALGFTYSEYIETVSSGAVLPRVVLLLLIVGILPLGRIRTLIEPADTLFLLPKEEELNRVMFAHLRHSLLFFSIMISIIGFMSIPLLAATNEWNTLLNVYWIGTLIVWKSTYLLLNYNYFKEYSDKRQRYLSLTVALSSVLGLSVSLFYSMLLGLVFSVITLISYIWGIFYKEQRTGWNWENLIQSEKKRVQGIYRLINLFVETPYQSNKVRRFKVLDWFIKSLKADDTPYTFYLARVFVRNTAFSGLYLRLAIIAGLFIYFTDSVLINILMSVLFLYLIGFQLLPLKQIIQQSITFKLYPGSDTDKIKAIQKLLLYLLSIVAVLFAIVSFNGEWESVLMTLVANALFVAGFVYVYSPKRLSSV</sequence>
<keyword evidence="1" id="KW-1133">Transmembrane helix</keyword>
<feature type="transmembrane region" description="Helical" evidence="1">
    <location>
        <begin position="281"/>
        <end position="300"/>
    </location>
</feature>
<feature type="transmembrane region" description="Helical" evidence="1">
    <location>
        <begin position="352"/>
        <end position="369"/>
    </location>
</feature>
<reference evidence="3" key="1">
    <citation type="journal article" date="2019" name="Int. J. Syst. Evol. Microbiol.">
        <title>The Global Catalogue of Microorganisms (GCM) 10K type strain sequencing project: providing services to taxonomists for standard genome sequencing and annotation.</title>
        <authorList>
            <consortium name="The Broad Institute Genomics Platform"/>
            <consortium name="The Broad Institute Genome Sequencing Center for Infectious Disease"/>
            <person name="Wu L."/>
            <person name="Ma J."/>
        </authorList>
    </citation>
    <scope>NUCLEOTIDE SEQUENCE [LARGE SCALE GENOMIC DNA]</scope>
    <source>
        <strain evidence="3">JCM 12662</strain>
    </source>
</reference>
<feature type="transmembrane region" description="Helical" evidence="1">
    <location>
        <begin position="107"/>
        <end position="126"/>
    </location>
</feature>
<gene>
    <name evidence="2" type="ORF">GCM10008932_22740</name>
</gene>
<dbReference type="Proteomes" id="UP001501166">
    <property type="component" value="Unassembled WGS sequence"/>
</dbReference>
<protein>
    <submittedName>
        <fullName evidence="2">ABC transporter permease</fullName>
    </submittedName>
</protein>
<evidence type="ECO:0000256" key="1">
    <source>
        <dbReference type="SAM" id="Phobius"/>
    </source>
</evidence>
<feature type="transmembrane region" description="Helical" evidence="1">
    <location>
        <begin position="168"/>
        <end position="187"/>
    </location>
</feature>
<dbReference type="RefSeq" id="WP_343756735.1">
    <property type="nucleotide sequence ID" value="NZ_BAAACW010000154.1"/>
</dbReference>
<feature type="transmembrane region" description="Helical" evidence="1">
    <location>
        <begin position="138"/>
        <end position="156"/>
    </location>
</feature>
<dbReference type="Pfam" id="PF05975">
    <property type="entry name" value="EcsB"/>
    <property type="match status" value="1"/>
</dbReference>
<keyword evidence="1" id="KW-0472">Membrane</keyword>
<feature type="transmembrane region" description="Helical" evidence="1">
    <location>
        <begin position="375"/>
        <end position="394"/>
    </location>
</feature>
<comment type="caution">
    <text evidence="2">The sequence shown here is derived from an EMBL/GenBank/DDBJ whole genome shotgun (WGS) entry which is preliminary data.</text>
</comment>
<dbReference type="InterPro" id="IPR010288">
    <property type="entry name" value="EcsB_ABC"/>
</dbReference>
<keyword evidence="3" id="KW-1185">Reference proteome</keyword>
<dbReference type="PIRSF" id="PIRSF037259">
    <property type="entry name" value="EcsB_ABC"/>
    <property type="match status" value="1"/>
</dbReference>
<organism evidence="2 3">
    <name type="scientific">Alkalibacterium iburiense</name>
    <dbReference type="NCBI Taxonomy" id="290589"/>
    <lineage>
        <taxon>Bacteria</taxon>
        <taxon>Bacillati</taxon>
        <taxon>Bacillota</taxon>
        <taxon>Bacilli</taxon>
        <taxon>Lactobacillales</taxon>
        <taxon>Carnobacteriaceae</taxon>
        <taxon>Alkalibacterium</taxon>
    </lineage>
</organism>
<feature type="transmembrane region" description="Helical" evidence="1">
    <location>
        <begin position="306"/>
        <end position="325"/>
    </location>
</feature>
<keyword evidence="1" id="KW-0812">Transmembrane</keyword>
<feature type="transmembrane region" description="Helical" evidence="1">
    <location>
        <begin position="21"/>
        <end position="45"/>
    </location>
</feature>
<name>A0ABP3HH75_9LACT</name>
<proteinExistence type="predicted"/>